<feature type="transmembrane region" description="Helical" evidence="2">
    <location>
        <begin position="29"/>
        <end position="50"/>
    </location>
</feature>
<keyword evidence="5" id="KW-1185">Reference proteome</keyword>
<dbReference type="EMBL" id="BAAALY010000006">
    <property type="protein sequence ID" value="GAA1545218.1"/>
    <property type="molecule type" value="Genomic_DNA"/>
</dbReference>
<proteinExistence type="predicted"/>
<dbReference type="InterPro" id="IPR022029">
    <property type="entry name" value="YoaR-like_PG-bd"/>
</dbReference>
<feature type="compositionally biased region" description="Polar residues" evidence="1">
    <location>
        <begin position="1"/>
        <end position="12"/>
    </location>
</feature>
<dbReference type="InterPro" id="IPR052913">
    <property type="entry name" value="Glycopeptide_resist_protein"/>
</dbReference>
<dbReference type="PANTHER" id="PTHR35788:SF1">
    <property type="entry name" value="EXPORTED PROTEIN"/>
    <property type="match status" value="1"/>
</dbReference>
<gene>
    <name evidence="4" type="ORF">GCM10009691_19800</name>
</gene>
<keyword evidence="2" id="KW-0812">Transmembrane</keyword>
<sequence length="586" mass="62436">MPTQTLSHSSPNPGRRPSGATQAPKRRPWLIAVIIIVLVLAAVYLVIGFLTGRVLSPGTTVAGIDIGGKSTTAAEATLREELGGQADEEIELKAGKPTASLDPEKAGVSFDIPETIGQATGFTLDPRVLWNRLFGDDEIDPVISIDDTSFEDATGKVTESLKVDPVDAEVSYAKSTPKLKDGAHGQNVSSEQVRTAIEDSWLRNEGALLVNATEVDPDITTTEAKDVVDGFAADAVSKDLSVKAEPAKDADADVDGGELTISPAIIAKTLTFEPKDSKLVPAFDEEDLQKRVLAANTDVGKPAKDASFTIKDGKPEVVESETGIGIEKDELTTAVTDAIKGETDTPTVTLASVKPDFTTKDAKKADVSDVMSEFSTGYSSEPARDTNLKVASKTVSGTVVQPGEQFSLNETLGQRTAANGYKAAGVISNGQMAEDYGGGVSQVSTTLFNAAFFAGFDLDEHQAHSRYISRYPEGREATLDWTTIDMKFTNTSKSPIVLDMSVSDGEVHAKVFGDKKLKVESDSSDRYNYSSPGSVTESGPECTPQSPKQGWSIKITRTMEDIASGKTSKDSFVTVYRPVNKVECED</sequence>
<evidence type="ECO:0000256" key="1">
    <source>
        <dbReference type="SAM" id="MobiDB-lite"/>
    </source>
</evidence>
<dbReference type="PANTHER" id="PTHR35788">
    <property type="entry name" value="EXPORTED PROTEIN-RELATED"/>
    <property type="match status" value="1"/>
</dbReference>
<feature type="compositionally biased region" description="Polar residues" evidence="1">
    <location>
        <begin position="526"/>
        <end position="549"/>
    </location>
</feature>
<evidence type="ECO:0000259" key="3">
    <source>
        <dbReference type="Pfam" id="PF12229"/>
    </source>
</evidence>
<dbReference type="Pfam" id="PF04294">
    <property type="entry name" value="VanW"/>
    <property type="match status" value="1"/>
</dbReference>
<protein>
    <submittedName>
        <fullName evidence="4">VanW family protein</fullName>
    </submittedName>
</protein>
<organism evidence="4 5">
    <name type="scientific">Brevibacterium picturae</name>
    <dbReference type="NCBI Taxonomy" id="260553"/>
    <lineage>
        <taxon>Bacteria</taxon>
        <taxon>Bacillati</taxon>
        <taxon>Actinomycetota</taxon>
        <taxon>Actinomycetes</taxon>
        <taxon>Micrococcales</taxon>
        <taxon>Brevibacteriaceae</taxon>
        <taxon>Brevibacterium</taxon>
    </lineage>
</organism>
<feature type="region of interest" description="Disordered" evidence="1">
    <location>
        <begin position="1"/>
        <end position="22"/>
    </location>
</feature>
<keyword evidence="2" id="KW-1133">Transmembrane helix</keyword>
<name>A0ABN2BPW3_9MICO</name>
<feature type="domain" description="YoaR-like putative peptidoglycan binding" evidence="3">
    <location>
        <begin position="247"/>
        <end position="342"/>
    </location>
</feature>
<evidence type="ECO:0000313" key="5">
    <source>
        <dbReference type="Proteomes" id="UP001501791"/>
    </source>
</evidence>
<evidence type="ECO:0000313" key="4">
    <source>
        <dbReference type="EMBL" id="GAA1545218.1"/>
    </source>
</evidence>
<dbReference type="Proteomes" id="UP001501791">
    <property type="component" value="Unassembled WGS sequence"/>
</dbReference>
<comment type="caution">
    <text evidence="4">The sequence shown here is derived from an EMBL/GenBank/DDBJ whole genome shotgun (WGS) entry which is preliminary data.</text>
</comment>
<keyword evidence="2" id="KW-0472">Membrane</keyword>
<dbReference type="Pfam" id="PF12229">
    <property type="entry name" value="PG_binding_4"/>
    <property type="match status" value="1"/>
</dbReference>
<feature type="region of interest" description="Disordered" evidence="1">
    <location>
        <begin position="523"/>
        <end position="550"/>
    </location>
</feature>
<evidence type="ECO:0000256" key="2">
    <source>
        <dbReference type="SAM" id="Phobius"/>
    </source>
</evidence>
<accession>A0ABN2BPW3</accession>
<dbReference type="InterPro" id="IPR007391">
    <property type="entry name" value="Vancomycin_resist_VanW"/>
</dbReference>
<reference evidence="4 5" key="1">
    <citation type="journal article" date="2019" name="Int. J. Syst. Evol. Microbiol.">
        <title>The Global Catalogue of Microorganisms (GCM) 10K type strain sequencing project: providing services to taxonomists for standard genome sequencing and annotation.</title>
        <authorList>
            <consortium name="The Broad Institute Genomics Platform"/>
            <consortium name="The Broad Institute Genome Sequencing Center for Infectious Disease"/>
            <person name="Wu L."/>
            <person name="Ma J."/>
        </authorList>
    </citation>
    <scope>NUCLEOTIDE SEQUENCE [LARGE SCALE GENOMIC DNA]</scope>
    <source>
        <strain evidence="4 5">JCM 13319</strain>
    </source>
</reference>
<dbReference type="RefSeq" id="WP_346035980.1">
    <property type="nucleotide sequence ID" value="NZ_BAAALY010000006.1"/>
</dbReference>